<feature type="compositionally biased region" description="Polar residues" evidence="1">
    <location>
        <begin position="792"/>
        <end position="829"/>
    </location>
</feature>
<evidence type="ECO:0000259" key="2">
    <source>
        <dbReference type="PROSITE" id="PS50042"/>
    </source>
</evidence>
<dbReference type="SUPFAM" id="SSF51206">
    <property type="entry name" value="cAMP-binding domain-like"/>
    <property type="match status" value="2"/>
</dbReference>
<dbReference type="CDD" id="cd00038">
    <property type="entry name" value="CAP_ED"/>
    <property type="match status" value="1"/>
</dbReference>
<dbReference type="PROSITE" id="PS00889">
    <property type="entry name" value="CNMP_BINDING_2"/>
    <property type="match status" value="1"/>
</dbReference>
<feature type="region of interest" description="Disordered" evidence="1">
    <location>
        <begin position="780"/>
        <end position="839"/>
    </location>
</feature>
<accession>A0A9W7CX21</accession>
<dbReference type="AlphaFoldDB" id="A0A9W7CX21"/>
<dbReference type="SMART" id="SM00100">
    <property type="entry name" value="cNMP"/>
    <property type="match status" value="2"/>
</dbReference>
<dbReference type="Proteomes" id="UP001165121">
    <property type="component" value="Unassembled WGS sequence"/>
</dbReference>
<feature type="region of interest" description="Disordered" evidence="1">
    <location>
        <begin position="274"/>
        <end position="298"/>
    </location>
</feature>
<proteinExistence type="predicted"/>
<evidence type="ECO:0000256" key="1">
    <source>
        <dbReference type="SAM" id="MobiDB-lite"/>
    </source>
</evidence>
<evidence type="ECO:0000313" key="3">
    <source>
        <dbReference type="EMBL" id="GMF41978.1"/>
    </source>
</evidence>
<dbReference type="InterPro" id="IPR018488">
    <property type="entry name" value="cNMP-bd_CS"/>
</dbReference>
<sequence length="861" mass="96760">MAAPTVSPPVDNKSASSASLNHSSTSELPASLQPIQVSLLQRGQNREHYLFQQSIAQAQNKGGGRGLLRRSSPRRLSATAFTRSTWNVLSASDDHLDDLLKGVAASINSPEHLPQAEKDGLIIQAALGLWIRRHEARGFRRWKEGTLHRVDLQALIAAGVDVNETARQLLLTAETKRRLLANERHISLNDHSHADDKWMAANFSYAELDLLLAWARHTQPKTCRGVDDNTLREALRYLRFNQYQEGEAIFFQGDKGDVFYLVLDGSVGIYGAKRTQPSEKQRRKQSILTGTNGTARTARTGASIREKPDMNLMGPRMFTYRSGESFGETAMFTNAAVRTATAIAFGDPSSGSSGTVCELGEISRAAYSRTLKRFHQHFFTQAQRVNFTQRLFLFKDWPRARVVEVAEVLELRRISFGSVLVTEGVTPLSHCFFVLSGTVNITTQLEINKLMNEEPTITQKTKGLKKTQRRTQFTIALHTVRVGEIVALETLLEPDDSTARVSYTAVGGSADLEVYALKRSDGRAFLASCALNIIHQVKSMCASERAHREERIEVSRRALTEREFINTKHRLDLENEAFELGLTDQQQRQRQKEQELEDLNKLSLPNTSRGPLDLQRPFLPHLDPVKLLVGVDESTPAPTTEVSRSLNRDIQIDTSLGEVAVPPKMLSTLVKNFVVRDWDTLADDYAQRLTLQLPVRSSLSPLLNRIPYSVTCRPETMAPTQMHAARRRRVPATQSARLHDERQTRDSHMRQLSLDYDAIMHWDPVKKNFVLLQTLASSAPKRQPQQARAFANPNSLNPDNPSGQTEGKTTENQSLHRTKSHYQLQTAQKSARKLADEHIRKQEEHSFADGAVPPRSFVHFF</sequence>
<feature type="domain" description="Cyclic nucleotide-binding" evidence="2">
    <location>
        <begin position="222"/>
        <end position="371"/>
    </location>
</feature>
<dbReference type="EMBL" id="BSXT01001390">
    <property type="protein sequence ID" value="GMF41978.1"/>
    <property type="molecule type" value="Genomic_DNA"/>
</dbReference>
<feature type="compositionally biased region" description="Basic and acidic residues" evidence="1">
    <location>
        <begin position="737"/>
        <end position="748"/>
    </location>
</feature>
<feature type="region of interest" description="Disordered" evidence="1">
    <location>
        <begin position="595"/>
        <end position="615"/>
    </location>
</feature>
<dbReference type="PROSITE" id="PS50042">
    <property type="entry name" value="CNMP_BINDING_3"/>
    <property type="match status" value="1"/>
</dbReference>
<gene>
    <name evidence="3" type="ORF">Pfra01_001353200</name>
</gene>
<feature type="region of interest" description="Disordered" evidence="1">
    <location>
        <begin position="718"/>
        <end position="748"/>
    </location>
</feature>
<evidence type="ECO:0000313" key="4">
    <source>
        <dbReference type="Proteomes" id="UP001165121"/>
    </source>
</evidence>
<dbReference type="PANTHER" id="PTHR23011">
    <property type="entry name" value="CYCLIC NUCLEOTIDE-BINDING DOMAIN CONTAINING PROTEIN"/>
    <property type="match status" value="1"/>
</dbReference>
<organism evidence="3 4">
    <name type="scientific">Phytophthora fragariaefolia</name>
    <dbReference type="NCBI Taxonomy" id="1490495"/>
    <lineage>
        <taxon>Eukaryota</taxon>
        <taxon>Sar</taxon>
        <taxon>Stramenopiles</taxon>
        <taxon>Oomycota</taxon>
        <taxon>Peronosporomycetes</taxon>
        <taxon>Peronosporales</taxon>
        <taxon>Peronosporaceae</taxon>
        <taxon>Phytophthora</taxon>
    </lineage>
</organism>
<feature type="region of interest" description="Disordered" evidence="1">
    <location>
        <begin position="1"/>
        <end position="27"/>
    </location>
</feature>
<dbReference type="InterPro" id="IPR014710">
    <property type="entry name" value="RmlC-like_jellyroll"/>
</dbReference>
<protein>
    <submittedName>
        <fullName evidence="3">Unnamed protein product</fullName>
    </submittedName>
</protein>
<reference evidence="3" key="1">
    <citation type="submission" date="2023-04" db="EMBL/GenBank/DDBJ databases">
        <title>Phytophthora fragariaefolia NBRC 109709.</title>
        <authorList>
            <person name="Ichikawa N."/>
            <person name="Sato H."/>
            <person name="Tonouchi N."/>
        </authorList>
    </citation>
    <scope>NUCLEOTIDE SEQUENCE</scope>
    <source>
        <strain evidence="3">NBRC 109709</strain>
    </source>
</reference>
<dbReference type="InterPro" id="IPR000595">
    <property type="entry name" value="cNMP-bd_dom"/>
</dbReference>
<dbReference type="InterPro" id="IPR018490">
    <property type="entry name" value="cNMP-bd_dom_sf"/>
</dbReference>
<feature type="compositionally biased region" description="Low complexity" evidence="1">
    <location>
        <begin position="14"/>
        <end position="26"/>
    </location>
</feature>
<dbReference type="PANTHER" id="PTHR23011:SF28">
    <property type="entry name" value="CYCLIC NUCLEOTIDE-BINDING DOMAIN CONTAINING PROTEIN"/>
    <property type="match status" value="1"/>
</dbReference>
<dbReference type="Gene3D" id="2.60.120.10">
    <property type="entry name" value="Jelly Rolls"/>
    <property type="match status" value="2"/>
</dbReference>
<comment type="caution">
    <text evidence="3">The sequence shown here is derived from an EMBL/GenBank/DDBJ whole genome shotgun (WGS) entry which is preliminary data.</text>
</comment>
<name>A0A9W7CX21_9STRA</name>
<feature type="compositionally biased region" description="Low complexity" evidence="1">
    <location>
        <begin position="289"/>
        <end position="298"/>
    </location>
</feature>
<keyword evidence="4" id="KW-1185">Reference proteome</keyword>
<dbReference type="OrthoDB" id="2021138at2759"/>